<dbReference type="SMART" id="SM00028">
    <property type="entry name" value="TPR"/>
    <property type="match status" value="3"/>
</dbReference>
<evidence type="ECO:0000313" key="2">
    <source>
        <dbReference type="EMBL" id="KAL3501440.1"/>
    </source>
</evidence>
<dbReference type="Gene3D" id="2.170.270.10">
    <property type="entry name" value="SET domain"/>
    <property type="match status" value="1"/>
</dbReference>
<feature type="domain" description="SET" evidence="1">
    <location>
        <begin position="171"/>
        <end position="357"/>
    </location>
</feature>
<dbReference type="SUPFAM" id="SSF48452">
    <property type="entry name" value="TPR-like"/>
    <property type="match status" value="1"/>
</dbReference>
<organism evidence="2 3">
    <name type="scientific">Cinchona calisaya</name>
    <dbReference type="NCBI Taxonomy" id="153742"/>
    <lineage>
        <taxon>Eukaryota</taxon>
        <taxon>Viridiplantae</taxon>
        <taxon>Streptophyta</taxon>
        <taxon>Embryophyta</taxon>
        <taxon>Tracheophyta</taxon>
        <taxon>Spermatophyta</taxon>
        <taxon>Magnoliopsida</taxon>
        <taxon>eudicotyledons</taxon>
        <taxon>Gunneridae</taxon>
        <taxon>Pentapetalae</taxon>
        <taxon>asterids</taxon>
        <taxon>lamiids</taxon>
        <taxon>Gentianales</taxon>
        <taxon>Rubiaceae</taxon>
        <taxon>Cinchonoideae</taxon>
        <taxon>Cinchoneae</taxon>
        <taxon>Cinchona</taxon>
    </lineage>
</organism>
<evidence type="ECO:0000259" key="1">
    <source>
        <dbReference type="PROSITE" id="PS50280"/>
    </source>
</evidence>
<dbReference type="SMART" id="SM00317">
    <property type="entry name" value="SET"/>
    <property type="match status" value="1"/>
</dbReference>
<dbReference type="CDD" id="cd20071">
    <property type="entry name" value="SET_SMYD"/>
    <property type="match status" value="1"/>
</dbReference>
<evidence type="ECO:0000313" key="3">
    <source>
        <dbReference type="Proteomes" id="UP001630127"/>
    </source>
</evidence>
<protein>
    <recommendedName>
        <fullName evidence="1">SET domain-containing protein</fullName>
    </recommendedName>
</protein>
<dbReference type="PANTHER" id="PTHR47643">
    <property type="entry name" value="TPR DOMAIN PROTEIN (AFU_ORTHOLOGUE AFUA_5G12710)"/>
    <property type="match status" value="1"/>
</dbReference>
<dbReference type="PROSITE" id="PS50280">
    <property type="entry name" value="SET"/>
    <property type="match status" value="1"/>
</dbReference>
<dbReference type="InterPro" id="IPR046341">
    <property type="entry name" value="SET_dom_sf"/>
</dbReference>
<dbReference type="EMBL" id="JBJUIK010000015">
    <property type="protein sequence ID" value="KAL3501440.1"/>
    <property type="molecule type" value="Genomic_DNA"/>
</dbReference>
<name>A0ABD2Y3Q4_9GENT</name>
<dbReference type="Pfam" id="PF00856">
    <property type="entry name" value="SET"/>
    <property type="match status" value="1"/>
</dbReference>
<sequence>MREIEQEEPQEIDEASAKLHQLRSKATELLLREEWKESIDAYSHFISLCQNQKSLCLAHSNRAEARFRLREFAAALKDCEEALKIESAHFKTLLCKGKILFNLNRYGVALDCFRVAANLDPQASSNSETLNDYLDKCKKLEFLSKTGTFDLSDWILGGFRGKIPELAEYFGGVEIKKSEISGRGLFATKNIDSGTLLLVTKAIAAERGILPQEDLDENAQLVMWKNFVDKVVESARKCSRTYYLVCMLSTGENENDREVPEIDLFRPEAEENRFSDEDLDVERILSILDVNSVVEGAISSKVLGKNNYYHGVGLWLLASFINHSCEPNARRLHVGDHVIVHASRDVKAGEELTFAYFDVLQPLSNRKEMSKSWGFSCHCRRCKFEEGLCHKQEMREVEMVLGRGLDMGGVVYRLEEGMKRWMVRGKGKGYLRASFWAAYSEAFGSETLMRRWGRRIPGIETVVDGLVDAVGSDERVVKVLVEGLKKSGKIFGNGMMEMERVMKFGRGIYGKVMKRRALKSLLQISTHEQC</sequence>
<dbReference type="PANTHER" id="PTHR47643:SF2">
    <property type="entry name" value="TPR DOMAIN PROTEIN (AFU_ORTHOLOGUE AFUA_5G12710)"/>
    <property type="match status" value="1"/>
</dbReference>
<reference evidence="2 3" key="1">
    <citation type="submission" date="2024-11" db="EMBL/GenBank/DDBJ databases">
        <title>A near-complete genome assembly of Cinchona calisaya.</title>
        <authorList>
            <person name="Lian D.C."/>
            <person name="Zhao X.W."/>
            <person name="Wei L."/>
        </authorList>
    </citation>
    <scope>NUCLEOTIDE SEQUENCE [LARGE SCALE GENOMIC DNA]</scope>
    <source>
        <tissue evidence="2">Nenye</tissue>
    </source>
</reference>
<dbReference type="InterPro" id="IPR053209">
    <property type="entry name" value="Gramillin-biosynth_MTr"/>
</dbReference>
<gene>
    <name evidence="2" type="ORF">ACH5RR_035889</name>
</gene>
<proteinExistence type="predicted"/>
<dbReference type="SUPFAM" id="SSF82199">
    <property type="entry name" value="SET domain"/>
    <property type="match status" value="1"/>
</dbReference>
<dbReference type="InterPro" id="IPR011990">
    <property type="entry name" value="TPR-like_helical_dom_sf"/>
</dbReference>
<dbReference type="InterPro" id="IPR001214">
    <property type="entry name" value="SET_dom"/>
</dbReference>
<accession>A0ABD2Y3Q4</accession>
<dbReference type="InterPro" id="IPR019734">
    <property type="entry name" value="TPR_rpt"/>
</dbReference>
<comment type="caution">
    <text evidence="2">The sequence shown here is derived from an EMBL/GenBank/DDBJ whole genome shotgun (WGS) entry which is preliminary data.</text>
</comment>
<dbReference type="AlphaFoldDB" id="A0ABD2Y3Q4"/>
<keyword evidence="3" id="KW-1185">Reference proteome</keyword>
<dbReference type="Proteomes" id="UP001630127">
    <property type="component" value="Unassembled WGS sequence"/>
</dbReference>
<dbReference type="Gene3D" id="1.25.40.10">
    <property type="entry name" value="Tetratricopeptide repeat domain"/>
    <property type="match status" value="1"/>
</dbReference>